<evidence type="ECO:0000313" key="1">
    <source>
        <dbReference type="EMBL" id="WFD23184.1"/>
    </source>
</evidence>
<dbReference type="InterPro" id="IPR019410">
    <property type="entry name" value="Methyltransf_16"/>
</dbReference>
<name>A0AAF0IYQ8_9BASI</name>
<dbReference type="PANTHER" id="PTHR14614">
    <property type="entry name" value="HEPATOCELLULAR CARCINOMA-ASSOCIATED ANTIGEN"/>
    <property type="match status" value="1"/>
</dbReference>
<dbReference type="Pfam" id="PF10294">
    <property type="entry name" value="Methyltransf_16"/>
    <property type="match status" value="1"/>
</dbReference>
<dbReference type="Gene3D" id="3.40.50.150">
    <property type="entry name" value="Vaccinia Virus protein VP39"/>
    <property type="match status" value="1"/>
</dbReference>
<proteinExistence type="predicted"/>
<gene>
    <name evidence="1" type="ORF">MEQU1_001872</name>
</gene>
<dbReference type="Proteomes" id="UP001214415">
    <property type="component" value="Chromosome 3"/>
</dbReference>
<evidence type="ECO:0000313" key="2">
    <source>
        <dbReference type="Proteomes" id="UP001214415"/>
    </source>
</evidence>
<dbReference type="InterPro" id="IPR029063">
    <property type="entry name" value="SAM-dependent_MTases_sf"/>
</dbReference>
<reference evidence="1" key="1">
    <citation type="submission" date="2023-03" db="EMBL/GenBank/DDBJ databases">
        <title>Mating type loci evolution in Malassezia.</title>
        <authorList>
            <person name="Coelho M.A."/>
        </authorList>
    </citation>
    <scope>NUCLEOTIDE SEQUENCE</scope>
    <source>
        <strain evidence="1">CBS 12830</strain>
    </source>
</reference>
<dbReference type="EMBL" id="CP119902">
    <property type="protein sequence ID" value="WFD23184.1"/>
    <property type="molecule type" value="Genomic_DNA"/>
</dbReference>
<organism evidence="1 2">
    <name type="scientific">Malassezia equina</name>
    <dbReference type="NCBI Taxonomy" id="1381935"/>
    <lineage>
        <taxon>Eukaryota</taxon>
        <taxon>Fungi</taxon>
        <taxon>Dikarya</taxon>
        <taxon>Basidiomycota</taxon>
        <taxon>Ustilaginomycotina</taxon>
        <taxon>Malasseziomycetes</taxon>
        <taxon>Malasseziales</taxon>
        <taxon>Malasseziaceae</taxon>
        <taxon>Malassezia</taxon>
    </lineage>
</organism>
<dbReference type="AlphaFoldDB" id="A0AAF0IYQ8"/>
<protein>
    <submittedName>
        <fullName evidence="1">Uncharacterized protein</fullName>
    </submittedName>
</protein>
<keyword evidence="2" id="KW-1185">Reference proteome</keyword>
<accession>A0AAF0IYQ8</accession>
<dbReference type="PANTHER" id="PTHR14614:SF147">
    <property type="entry name" value="S-ADENOSYLMETHIONINE-DEPENDENT METHYLTRANSFERASE OF THE SEVEN BETA-STRAND FAMILY"/>
    <property type="match status" value="1"/>
</dbReference>
<sequence length="374" mass="40952">MANDDPWVPSRDLPVRIRGTPVSELEQALVAIERAYALDAPKEEWVWEPSVEAAPVDAFEAHYVRAWLDRLIQHACTQSEAAHLTDPAAALLVHLAGQAAGGARERLYRFFLDPNRVPRSCSEAAAAVRIRDGTLTEDALGARTWGAAPYLARCLLQQYKDATTRPTTILELGAGTGLVGLALAQGLSQHGTVHITLTDHHAAALDNLAHNVSINAVRDVEVRRLDWQTIYVARHQAQGSYCTTAQTLPMHNEERAAAYGSVPSDAQFDLLVAADCIYDPHHAAWIEAVAQQHLAPSQGASRPQLQLLMPVRSTHQAELQSVYDTFCPSQGWTIIAQHTLDGIDNFGPAELHQSDGAARFGSFVAYRYLIIERV</sequence>
<dbReference type="SUPFAM" id="SSF53335">
    <property type="entry name" value="S-adenosyl-L-methionine-dependent methyltransferases"/>
    <property type="match status" value="1"/>
</dbReference>
<dbReference type="GO" id="GO:0008757">
    <property type="term" value="F:S-adenosylmethionine-dependent methyltransferase activity"/>
    <property type="evidence" value="ECO:0007669"/>
    <property type="project" value="UniProtKB-ARBA"/>
</dbReference>